<feature type="transmembrane region" description="Helical" evidence="1">
    <location>
        <begin position="33"/>
        <end position="52"/>
    </location>
</feature>
<dbReference type="HOGENOM" id="CLU_124975_0_0_11"/>
<feature type="transmembrane region" description="Helical" evidence="1">
    <location>
        <begin position="117"/>
        <end position="136"/>
    </location>
</feature>
<keyword evidence="1" id="KW-0472">Membrane</keyword>
<dbReference type="STRING" id="882083.SacmaDRAFT_4115"/>
<gene>
    <name evidence="2" type="ORF">SacmaDRAFT_4115</name>
</gene>
<proteinExistence type="predicted"/>
<evidence type="ECO:0000313" key="3">
    <source>
        <dbReference type="Proteomes" id="UP000004926"/>
    </source>
</evidence>
<dbReference type="Proteomes" id="UP000004926">
    <property type="component" value="Chromosome"/>
</dbReference>
<sequence>MTNDNSGDSTDTGKPNPHAQQVLRLADAMLRTALWPAVAAVVLGMIVATLLVGLPGLFGAAVGGAVAFASSLVTLWLMRKTSNLDPMAVMALALGGYILKLLVLLGVMTLLKGIDALHPYAVAFTFLAVVLVWAAAEAVAFRRTKIPTIIPDSGE</sequence>
<dbReference type="RefSeq" id="WP_009155688.1">
    <property type="nucleotide sequence ID" value="NZ_CM001439.1"/>
</dbReference>
<evidence type="ECO:0000313" key="2">
    <source>
        <dbReference type="EMBL" id="EHR52310.1"/>
    </source>
</evidence>
<dbReference type="eggNOG" id="ENOG5033WXA">
    <property type="taxonomic scope" value="Bacteria"/>
</dbReference>
<evidence type="ECO:0000256" key="1">
    <source>
        <dbReference type="SAM" id="Phobius"/>
    </source>
</evidence>
<accession>H5X5V6</accession>
<dbReference type="OrthoDB" id="5190621at2"/>
<keyword evidence="3" id="KW-1185">Reference proteome</keyword>
<protein>
    <recommendedName>
        <fullName evidence="4">ATP synthase I chain</fullName>
    </recommendedName>
</protein>
<evidence type="ECO:0008006" key="4">
    <source>
        <dbReference type="Google" id="ProtNLM"/>
    </source>
</evidence>
<dbReference type="AlphaFoldDB" id="H5X5V6"/>
<reference evidence="2 3" key="1">
    <citation type="journal article" date="2012" name="Stand. Genomic Sci.">
        <title>Genome sequence of the ocean sediment bacterium Saccharomonospora marina type strain (XMU15(T)).</title>
        <authorList>
            <person name="Klenk H.P."/>
            <person name="Lu M."/>
            <person name="Lucas S."/>
            <person name="Lapidus A."/>
            <person name="Copeland A."/>
            <person name="Pitluck S."/>
            <person name="Goodwin L.A."/>
            <person name="Han C."/>
            <person name="Tapia R."/>
            <person name="Brambilla E.M."/>
            <person name="Potter G."/>
            <person name="Land M."/>
            <person name="Ivanova N."/>
            <person name="Rohde M."/>
            <person name="Goker M."/>
            <person name="Detter J.C."/>
            <person name="Li W.J."/>
            <person name="Kyrpides N.C."/>
            <person name="Woyke T."/>
        </authorList>
    </citation>
    <scope>NUCLEOTIDE SEQUENCE [LARGE SCALE GENOMIC DNA]</scope>
    <source>
        <strain evidence="2 3">XMU15</strain>
    </source>
</reference>
<feature type="transmembrane region" description="Helical" evidence="1">
    <location>
        <begin position="58"/>
        <end position="77"/>
    </location>
</feature>
<keyword evidence="1" id="KW-1133">Transmembrane helix</keyword>
<dbReference type="EMBL" id="CM001439">
    <property type="protein sequence ID" value="EHR52310.1"/>
    <property type="molecule type" value="Genomic_DNA"/>
</dbReference>
<feature type="transmembrane region" description="Helical" evidence="1">
    <location>
        <begin position="89"/>
        <end position="111"/>
    </location>
</feature>
<name>H5X5V6_9PSEU</name>
<keyword evidence="1" id="KW-0812">Transmembrane</keyword>
<organism evidence="2 3">
    <name type="scientific">Saccharomonospora marina XMU15</name>
    <dbReference type="NCBI Taxonomy" id="882083"/>
    <lineage>
        <taxon>Bacteria</taxon>
        <taxon>Bacillati</taxon>
        <taxon>Actinomycetota</taxon>
        <taxon>Actinomycetes</taxon>
        <taxon>Pseudonocardiales</taxon>
        <taxon>Pseudonocardiaceae</taxon>
        <taxon>Saccharomonospora</taxon>
    </lineage>
</organism>